<evidence type="ECO:0000256" key="1">
    <source>
        <dbReference type="SAM" id="MobiDB-lite"/>
    </source>
</evidence>
<feature type="region of interest" description="Disordered" evidence="1">
    <location>
        <begin position="334"/>
        <end position="426"/>
    </location>
</feature>
<feature type="region of interest" description="Disordered" evidence="1">
    <location>
        <begin position="746"/>
        <end position="772"/>
    </location>
</feature>
<dbReference type="EMBL" id="JAEVFJ010000036">
    <property type="protein sequence ID" value="KAH8091440.1"/>
    <property type="molecule type" value="Genomic_DNA"/>
</dbReference>
<dbReference type="EMBL" id="JAEVFJ010000046">
    <property type="protein sequence ID" value="KAH8084376.1"/>
    <property type="molecule type" value="Genomic_DNA"/>
</dbReference>
<keyword evidence="4" id="KW-1185">Reference proteome</keyword>
<feature type="non-terminal residue" evidence="3">
    <location>
        <position position="940"/>
    </location>
</feature>
<evidence type="ECO:0000313" key="3">
    <source>
        <dbReference type="EMBL" id="KAH8091440.1"/>
    </source>
</evidence>
<comment type="caution">
    <text evidence="3">The sequence shown here is derived from an EMBL/GenBank/DDBJ whole genome shotgun (WGS) entry which is preliminary data.</text>
</comment>
<dbReference type="Proteomes" id="UP000813824">
    <property type="component" value="Unassembled WGS sequence"/>
</dbReference>
<accession>A0A8K0UHY0</accession>
<dbReference type="AlphaFoldDB" id="A0A8K0UHY0"/>
<sequence>MAPNKTFKLKASHIQWLAQRDYLQEYVLLRKEQKSDQRAKRMADAVARTAQDLMVEFKVDGGERATVIKSERQPEITGQLGEAAKGQECRRALLRQVPQETRGGDPGCPTKDPTLISCNVHNRAVRNIYQALSKKERNYWEGEAERMKDTMQLTVEEKRSLADTSLETFVKNVQTTGPHINVQAYDLPATVAGARYFHDVFSAEATALGIELQDRDDSPGSKKTVPNIELETDDDGYPLLPEDVLQPEGRTGAGKLKYQRKVLREFIRLHYVIASNGLKNRVPWSLLTDSETVGDLIHPKYLPEDCPALIDPSRMVERDIAMLLGHWLHRQNDSRQVKGIRRREGTEKTAGQAKKKARRNEESSDDESSDDESSDDNRSDDDTSDEDISPEIDDDDEDDDEDKEEEHNMEAARAKKSAGDQEATEQEIAEFEMEEHFTGRMPTPDLISAMAAASPAQPTAATPMQSAAGMMPNLAAQTLSPSPAASGLKRVTGTITATAQGTIIKPAAHSSGLVNTPQLIGAGPTESPTTALEMANAKCPSQVDVSIPARKAFFHSLCSHQSFAALVKHHFAMKVLYTETEFQAIEGGKHWYRWTYKKPHPPQKLLEKPANEYLDWLRASFASTSLIRKSKLVYTGVQMEMLLINAGMLWRHATMLGQLSPNERKLAAGSNYWAKMEVNTRMSIASYPPHLTPWRRFSASPEEPRTATTAYNTYTNTTPYGTTHRTLTTSTGELVIDMMTAGGKVPERSEAIAESSTSGPASRKSKYGGGAIPRPATKVTVFRGMEDDTGADGPPAPIAKDIALTVNEDLNLGAAPPGVSNPSEKESEVEMSAKATAVDMSGPSQPTAQGIPVLGDGMVDDQDARPRSRSGRKIQPSLRVREAQQAAEPAKKGRAWIMMSMSPMAERRRGKPPRGEGKESKDKSIRCKRQGSCGEVQISG</sequence>
<feature type="compositionally biased region" description="Basic and acidic residues" evidence="1">
    <location>
        <begin position="405"/>
        <end position="419"/>
    </location>
</feature>
<feature type="region of interest" description="Disordered" evidence="1">
    <location>
        <begin position="213"/>
        <end position="248"/>
    </location>
</feature>
<name>A0A8K0UHY0_9AGAR</name>
<evidence type="ECO:0000313" key="4">
    <source>
        <dbReference type="Proteomes" id="UP000813824"/>
    </source>
</evidence>
<organism evidence="3 4">
    <name type="scientific">Cristinia sonorae</name>
    <dbReference type="NCBI Taxonomy" id="1940300"/>
    <lineage>
        <taxon>Eukaryota</taxon>
        <taxon>Fungi</taxon>
        <taxon>Dikarya</taxon>
        <taxon>Basidiomycota</taxon>
        <taxon>Agaricomycotina</taxon>
        <taxon>Agaricomycetes</taxon>
        <taxon>Agaricomycetidae</taxon>
        <taxon>Agaricales</taxon>
        <taxon>Pleurotineae</taxon>
        <taxon>Stephanosporaceae</taxon>
        <taxon>Cristinia</taxon>
    </lineage>
</organism>
<evidence type="ECO:0000313" key="2">
    <source>
        <dbReference type="EMBL" id="KAH8084376.1"/>
    </source>
</evidence>
<dbReference type="OrthoDB" id="3060653at2759"/>
<protein>
    <submittedName>
        <fullName evidence="3">Uncharacterized protein</fullName>
    </submittedName>
</protein>
<proteinExistence type="predicted"/>
<feature type="compositionally biased region" description="Acidic residues" evidence="1">
    <location>
        <begin position="363"/>
        <end position="374"/>
    </location>
</feature>
<feature type="compositionally biased region" description="Basic and acidic residues" evidence="1">
    <location>
        <begin position="334"/>
        <end position="347"/>
    </location>
</feature>
<feature type="compositionally biased region" description="Acidic residues" evidence="1">
    <location>
        <begin position="382"/>
        <end position="404"/>
    </location>
</feature>
<feature type="region of interest" description="Disordered" evidence="1">
    <location>
        <begin position="837"/>
        <end position="940"/>
    </location>
</feature>
<gene>
    <name evidence="3" type="ORF">BXZ70DRAFT_909869</name>
    <name evidence="2" type="ORF">BXZ70DRAFT_910575</name>
</gene>
<reference evidence="3" key="1">
    <citation type="journal article" date="2021" name="New Phytol.">
        <title>Evolutionary innovations through gain and loss of genes in the ectomycorrhizal Boletales.</title>
        <authorList>
            <person name="Wu G."/>
            <person name="Miyauchi S."/>
            <person name="Morin E."/>
            <person name="Kuo A."/>
            <person name="Drula E."/>
            <person name="Varga T."/>
            <person name="Kohler A."/>
            <person name="Feng B."/>
            <person name="Cao Y."/>
            <person name="Lipzen A."/>
            <person name="Daum C."/>
            <person name="Hundley H."/>
            <person name="Pangilinan J."/>
            <person name="Johnson J."/>
            <person name="Barry K."/>
            <person name="LaButti K."/>
            <person name="Ng V."/>
            <person name="Ahrendt S."/>
            <person name="Min B."/>
            <person name="Choi I.G."/>
            <person name="Park H."/>
            <person name="Plett J.M."/>
            <person name="Magnuson J."/>
            <person name="Spatafora J.W."/>
            <person name="Nagy L.G."/>
            <person name="Henrissat B."/>
            <person name="Grigoriev I.V."/>
            <person name="Yang Z.L."/>
            <person name="Xu J."/>
            <person name="Martin F.M."/>
        </authorList>
    </citation>
    <scope>NUCLEOTIDE SEQUENCE</scope>
    <source>
        <strain evidence="3">KKN 215</strain>
    </source>
</reference>
<feature type="compositionally biased region" description="Basic and acidic residues" evidence="1">
    <location>
        <begin position="913"/>
        <end position="925"/>
    </location>
</feature>